<dbReference type="SUPFAM" id="SSF46785">
    <property type="entry name" value="Winged helix' DNA-binding domain"/>
    <property type="match status" value="1"/>
</dbReference>
<keyword evidence="7" id="KW-1185">Reference proteome</keyword>
<dbReference type="InterPro" id="IPR008920">
    <property type="entry name" value="TF_FadR/GntR_C"/>
</dbReference>
<dbReference type="PROSITE" id="PS50949">
    <property type="entry name" value="HTH_GNTR"/>
    <property type="match status" value="1"/>
</dbReference>
<dbReference type="PRINTS" id="PR00035">
    <property type="entry name" value="HTHGNTR"/>
</dbReference>
<feature type="compositionally biased region" description="Basic and acidic residues" evidence="4">
    <location>
        <begin position="243"/>
        <end position="254"/>
    </location>
</feature>
<sequence>MDINYHISKEVLCDQVADRLEQMILSDKAQVGQKLPSEQALATGFGVSRPVIREALAILRARGLVTVQAGGGSSIIIPEPIQMLDVVNRLTRMRHISAEEVYEVRIQLEVMAARLAAVNATPEQLDCMAEINREMERETGNAKVRTELDLKFHQQLAEASGNQLLNIFVQSMNGILQTMLESVFRLLQSHEDGVSYHSRIIEVLRSGDRDRSEAVIREHLMMSMRNYELVRAKAGSEGAAESETQRRRAEMDGG</sequence>
<dbReference type="Pfam" id="PF07729">
    <property type="entry name" value="FCD"/>
    <property type="match status" value="1"/>
</dbReference>
<reference evidence="6 7" key="1">
    <citation type="submission" date="2018-01" db="EMBL/GenBank/DDBJ databases">
        <authorList>
            <person name="Gaut B.S."/>
            <person name="Morton B.R."/>
            <person name="Clegg M.T."/>
            <person name="Duvall M.R."/>
        </authorList>
    </citation>
    <scope>NUCLEOTIDE SEQUENCE [LARGE SCALE GENOMIC DNA]</scope>
    <source>
        <strain evidence="6">GP69</strain>
    </source>
</reference>
<feature type="domain" description="HTH gntR-type" evidence="5">
    <location>
        <begin position="10"/>
        <end position="78"/>
    </location>
</feature>
<evidence type="ECO:0000259" key="5">
    <source>
        <dbReference type="PROSITE" id="PS50949"/>
    </source>
</evidence>
<accession>A0A2K4ZH78</accession>
<dbReference type="Gene3D" id="1.10.10.10">
    <property type="entry name" value="Winged helix-like DNA-binding domain superfamily/Winged helix DNA-binding domain"/>
    <property type="match status" value="1"/>
</dbReference>
<dbReference type="RefSeq" id="WP_103239893.1">
    <property type="nucleotide sequence ID" value="NZ_JANJZD010000011.1"/>
</dbReference>
<dbReference type="Pfam" id="PF00392">
    <property type="entry name" value="GntR"/>
    <property type="match status" value="1"/>
</dbReference>
<dbReference type="SMART" id="SM00345">
    <property type="entry name" value="HTH_GNTR"/>
    <property type="match status" value="1"/>
</dbReference>
<dbReference type="InterPro" id="IPR036390">
    <property type="entry name" value="WH_DNA-bd_sf"/>
</dbReference>
<protein>
    <submittedName>
        <fullName evidence="6">HTH-type transcriptional regulator LutR</fullName>
    </submittedName>
</protein>
<keyword evidence="3" id="KW-0804">Transcription</keyword>
<dbReference type="OrthoDB" id="1648691at2"/>
<dbReference type="PANTHER" id="PTHR43537">
    <property type="entry name" value="TRANSCRIPTIONAL REGULATOR, GNTR FAMILY"/>
    <property type="match status" value="1"/>
</dbReference>
<dbReference type="Gene3D" id="1.20.120.530">
    <property type="entry name" value="GntR ligand-binding domain-like"/>
    <property type="match status" value="1"/>
</dbReference>
<dbReference type="PANTHER" id="PTHR43537:SF5">
    <property type="entry name" value="UXU OPERON TRANSCRIPTIONAL REGULATOR"/>
    <property type="match status" value="1"/>
</dbReference>
<evidence type="ECO:0000256" key="3">
    <source>
        <dbReference type="ARBA" id="ARBA00023163"/>
    </source>
</evidence>
<dbReference type="EMBL" id="OFSM01000012">
    <property type="protein sequence ID" value="SOY29804.1"/>
    <property type="molecule type" value="Genomic_DNA"/>
</dbReference>
<dbReference type="InterPro" id="IPR011711">
    <property type="entry name" value="GntR_C"/>
</dbReference>
<dbReference type="AlphaFoldDB" id="A0A2K4ZH78"/>
<dbReference type="SUPFAM" id="SSF48008">
    <property type="entry name" value="GntR ligand-binding domain-like"/>
    <property type="match status" value="1"/>
</dbReference>
<feature type="region of interest" description="Disordered" evidence="4">
    <location>
        <begin position="234"/>
        <end position="254"/>
    </location>
</feature>
<evidence type="ECO:0000256" key="4">
    <source>
        <dbReference type="SAM" id="MobiDB-lite"/>
    </source>
</evidence>
<proteinExistence type="predicted"/>
<evidence type="ECO:0000313" key="6">
    <source>
        <dbReference type="EMBL" id="SOY29804.1"/>
    </source>
</evidence>
<dbReference type="InterPro" id="IPR000524">
    <property type="entry name" value="Tscrpt_reg_HTH_GntR"/>
</dbReference>
<dbReference type="Proteomes" id="UP000236311">
    <property type="component" value="Unassembled WGS sequence"/>
</dbReference>
<dbReference type="GO" id="GO:0003677">
    <property type="term" value="F:DNA binding"/>
    <property type="evidence" value="ECO:0007669"/>
    <property type="project" value="UniProtKB-KW"/>
</dbReference>
<gene>
    <name evidence="6" type="primary">lutR_2</name>
    <name evidence="6" type="ORF">AMURIS_02525</name>
</gene>
<dbReference type="GO" id="GO:0003700">
    <property type="term" value="F:DNA-binding transcription factor activity"/>
    <property type="evidence" value="ECO:0007669"/>
    <property type="project" value="InterPro"/>
</dbReference>
<dbReference type="CDD" id="cd07377">
    <property type="entry name" value="WHTH_GntR"/>
    <property type="match status" value="1"/>
</dbReference>
<dbReference type="SMART" id="SM00895">
    <property type="entry name" value="FCD"/>
    <property type="match status" value="1"/>
</dbReference>
<evidence type="ECO:0000313" key="7">
    <source>
        <dbReference type="Proteomes" id="UP000236311"/>
    </source>
</evidence>
<evidence type="ECO:0000256" key="2">
    <source>
        <dbReference type="ARBA" id="ARBA00023125"/>
    </source>
</evidence>
<keyword evidence="1" id="KW-0805">Transcription regulation</keyword>
<organism evidence="6 7">
    <name type="scientific">Acetatifactor muris</name>
    <dbReference type="NCBI Taxonomy" id="879566"/>
    <lineage>
        <taxon>Bacteria</taxon>
        <taxon>Bacillati</taxon>
        <taxon>Bacillota</taxon>
        <taxon>Clostridia</taxon>
        <taxon>Lachnospirales</taxon>
        <taxon>Lachnospiraceae</taxon>
        <taxon>Acetatifactor</taxon>
    </lineage>
</organism>
<keyword evidence="2" id="KW-0238">DNA-binding</keyword>
<dbReference type="InterPro" id="IPR036388">
    <property type="entry name" value="WH-like_DNA-bd_sf"/>
</dbReference>
<evidence type="ECO:0000256" key="1">
    <source>
        <dbReference type="ARBA" id="ARBA00023015"/>
    </source>
</evidence>
<name>A0A2K4ZH78_9FIRM</name>